<feature type="region of interest" description="Disordered" evidence="1">
    <location>
        <begin position="65"/>
        <end position="332"/>
    </location>
</feature>
<evidence type="ECO:0000313" key="2">
    <source>
        <dbReference type="EMBL" id="OAA68371.1"/>
    </source>
</evidence>
<gene>
    <name evidence="2" type="ORF">SPI_00566</name>
</gene>
<feature type="region of interest" description="Disordered" evidence="1">
    <location>
        <begin position="1"/>
        <end position="52"/>
    </location>
</feature>
<dbReference type="EMBL" id="AZHD01000001">
    <property type="protein sequence ID" value="OAA68371.1"/>
    <property type="molecule type" value="Genomic_DNA"/>
</dbReference>
<feature type="region of interest" description="Disordered" evidence="1">
    <location>
        <begin position="397"/>
        <end position="425"/>
    </location>
</feature>
<feature type="compositionally biased region" description="Low complexity" evidence="1">
    <location>
        <begin position="217"/>
        <end position="233"/>
    </location>
</feature>
<feature type="compositionally biased region" description="Low complexity" evidence="1">
    <location>
        <begin position="113"/>
        <end position="129"/>
    </location>
</feature>
<sequence length="455" mass="49618">MAVSPDCSGENHTAKTNKDQQQSTTPRQNDNDDDDKSKNKRRAARVWPFGRGRLARRNSVYRSLFSSRSTEFRSSDEPRPSEESTAASVFPRYFSFATGGKPESDEQQHAGTDKAAAAAPATAVTAATASESDLPCLPTPRAAGKVGRRFSGIARRLRSLSSSSMSSSRKDPPAHAGAAGAEPRQIEIRMELGSPGRSQSGRERSLGTVVLTKRQAAESALRSSLRARAAPSEASHDPGVFDGTTDAAGRSATSLSVVSQPETTEAQDTLPSASVGLRQDSDSQPPPSSSSSTSPEPLRQLDSSRIVCSLEQARRKNTKHSVERTGHLGGTRKGHRFRAWCVRRGDIWRGRSRLGPVAARERSVSGSLRAVHGGNFNNNDGHMSEEERLQDACWQQRHGHGHEARPQAPAAPPKARLVGRKHLQRPAFWEKEKKRPTLKGQRSMFFHRRTWKAKG</sequence>
<feature type="compositionally biased region" description="Basic and acidic residues" evidence="1">
    <location>
        <begin position="102"/>
        <end position="112"/>
    </location>
</feature>
<feature type="compositionally biased region" description="Basic and acidic residues" evidence="1">
    <location>
        <begin position="70"/>
        <end position="82"/>
    </location>
</feature>
<dbReference type="AlphaFoldDB" id="A0A168A7Z7"/>
<evidence type="ECO:0000313" key="3">
    <source>
        <dbReference type="Proteomes" id="UP000076874"/>
    </source>
</evidence>
<feature type="compositionally biased region" description="Polar residues" evidence="1">
    <location>
        <begin position="251"/>
        <end position="272"/>
    </location>
</feature>
<organism evidence="2 3">
    <name type="scientific">Niveomyces insectorum RCEF 264</name>
    <dbReference type="NCBI Taxonomy" id="1081102"/>
    <lineage>
        <taxon>Eukaryota</taxon>
        <taxon>Fungi</taxon>
        <taxon>Dikarya</taxon>
        <taxon>Ascomycota</taxon>
        <taxon>Pezizomycotina</taxon>
        <taxon>Sordariomycetes</taxon>
        <taxon>Hypocreomycetidae</taxon>
        <taxon>Hypocreales</taxon>
        <taxon>Cordycipitaceae</taxon>
        <taxon>Niveomyces</taxon>
    </lineage>
</organism>
<keyword evidence="3" id="KW-1185">Reference proteome</keyword>
<reference evidence="2 3" key="1">
    <citation type="journal article" date="2016" name="Genome Biol. Evol.">
        <title>Divergent and convergent evolution of fungal pathogenicity.</title>
        <authorList>
            <person name="Shang Y."/>
            <person name="Xiao G."/>
            <person name="Zheng P."/>
            <person name="Cen K."/>
            <person name="Zhan S."/>
            <person name="Wang C."/>
        </authorList>
    </citation>
    <scope>NUCLEOTIDE SEQUENCE [LARGE SCALE GENOMIC DNA]</scope>
    <source>
        <strain evidence="2 3">RCEF 264</strain>
    </source>
</reference>
<comment type="caution">
    <text evidence="2">The sequence shown here is derived from an EMBL/GenBank/DDBJ whole genome shotgun (WGS) entry which is preliminary data.</text>
</comment>
<proteinExistence type="predicted"/>
<accession>A0A168A7Z7</accession>
<dbReference type="Proteomes" id="UP000076874">
    <property type="component" value="Unassembled WGS sequence"/>
</dbReference>
<feature type="compositionally biased region" description="Polar residues" evidence="1">
    <location>
        <begin position="19"/>
        <end position="28"/>
    </location>
</feature>
<evidence type="ECO:0000256" key="1">
    <source>
        <dbReference type="SAM" id="MobiDB-lite"/>
    </source>
</evidence>
<name>A0A168A7Z7_9HYPO</name>
<protein>
    <submittedName>
        <fullName evidence="2">Uncharacterized protein</fullName>
    </submittedName>
</protein>